<name>A0A1V9ZRU0_9STRA</name>
<dbReference type="Gene3D" id="1.20.58.340">
    <property type="entry name" value="Magnesium transport protein CorA, transmembrane region"/>
    <property type="match status" value="1"/>
</dbReference>
<comment type="caution">
    <text evidence="1">The sequence shown here is derived from an EMBL/GenBank/DDBJ whole genome shotgun (WGS) entry which is preliminary data.</text>
</comment>
<gene>
    <name evidence="1" type="ORF">THRCLA_21661</name>
</gene>
<evidence type="ECO:0000313" key="2">
    <source>
        <dbReference type="Proteomes" id="UP000243217"/>
    </source>
</evidence>
<proteinExistence type="predicted"/>
<protein>
    <submittedName>
        <fullName evidence="1">CorA Metal Ion Transporter (MIT) Family</fullName>
    </submittedName>
</protein>
<reference evidence="1 2" key="1">
    <citation type="journal article" date="2014" name="Genome Biol. Evol.">
        <title>The secreted proteins of Achlya hypogyna and Thraustotheca clavata identify the ancestral oomycete secretome and reveal gene acquisitions by horizontal gene transfer.</title>
        <authorList>
            <person name="Misner I."/>
            <person name="Blouin N."/>
            <person name="Leonard G."/>
            <person name="Richards T.A."/>
            <person name="Lane C.E."/>
        </authorList>
    </citation>
    <scope>NUCLEOTIDE SEQUENCE [LARGE SCALE GENOMIC DNA]</scope>
    <source>
        <strain evidence="1 2">ATCC 34112</strain>
    </source>
</reference>
<dbReference type="OrthoDB" id="10251508at2759"/>
<accession>A0A1V9ZRU0</accession>
<dbReference type="Proteomes" id="UP000243217">
    <property type="component" value="Unassembled WGS sequence"/>
</dbReference>
<dbReference type="AlphaFoldDB" id="A0A1V9ZRU0"/>
<keyword evidence="2" id="KW-1185">Reference proteome</keyword>
<evidence type="ECO:0000313" key="1">
    <source>
        <dbReference type="EMBL" id="OQS00724.1"/>
    </source>
</evidence>
<sequence length="181" mass="20582">MLVSKHNEIAYDFGASMYDGKRLVLKIDTIGNSEYEEITRSDLLKIIQAAAPKVKISSPCVHTNTRLEIQSIHMRDLRKLDNVFAVSNEPTLINGIRRILMEILENDEDMHMLYSSKIYQEPQLIDNLLSFDTGDAESLVEEVYASQTSVALMTINIQNTESMVMLKLDTKRNCLLTVDLI</sequence>
<dbReference type="EMBL" id="JNBS01001689">
    <property type="protein sequence ID" value="OQS00724.1"/>
    <property type="molecule type" value="Genomic_DNA"/>
</dbReference>
<organism evidence="1 2">
    <name type="scientific">Thraustotheca clavata</name>
    <dbReference type="NCBI Taxonomy" id="74557"/>
    <lineage>
        <taxon>Eukaryota</taxon>
        <taxon>Sar</taxon>
        <taxon>Stramenopiles</taxon>
        <taxon>Oomycota</taxon>
        <taxon>Saprolegniomycetes</taxon>
        <taxon>Saprolegniales</taxon>
        <taxon>Achlyaceae</taxon>
        <taxon>Thraustotheca</taxon>
    </lineage>
</organism>